<dbReference type="GO" id="GO:0005886">
    <property type="term" value="C:plasma membrane"/>
    <property type="evidence" value="ECO:0007669"/>
    <property type="project" value="TreeGrafter"/>
</dbReference>
<sequence>MLRVEEVYDTPEFASAADVIVIGAGIVGTSTAYELARRGVSVALVDKGIVGGEQSGRNWGWVRRQNRDMFELPLAMRSLRRWSELRDEIRIDLGFRRDGILYASNDAKKSPSGTRGASRRARSGLSVICLARPR</sequence>
<organism evidence="4 5">
    <name type="scientific">Caballeronia arvi</name>
    <dbReference type="NCBI Taxonomy" id="1777135"/>
    <lineage>
        <taxon>Bacteria</taxon>
        <taxon>Pseudomonadati</taxon>
        <taxon>Pseudomonadota</taxon>
        <taxon>Betaproteobacteria</taxon>
        <taxon>Burkholderiales</taxon>
        <taxon>Burkholderiaceae</taxon>
        <taxon>Caballeronia</taxon>
    </lineage>
</organism>
<proteinExistence type="inferred from homology"/>
<evidence type="ECO:0000256" key="2">
    <source>
        <dbReference type="ARBA" id="ARBA00023002"/>
    </source>
</evidence>
<accession>A0A158J3V8</accession>
<protein>
    <submittedName>
        <fullName evidence="4">FAD dependent oxidoreductase</fullName>
    </submittedName>
</protein>
<dbReference type="PANTHER" id="PTHR13847">
    <property type="entry name" value="SARCOSINE DEHYDROGENASE-RELATED"/>
    <property type="match status" value="1"/>
</dbReference>
<keyword evidence="2" id="KW-0560">Oxidoreductase</keyword>
<name>A0A158J3V8_9BURK</name>
<dbReference type="Pfam" id="PF01266">
    <property type="entry name" value="DAO"/>
    <property type="match status" value="1"/>
</dbReference>
<evidence type="ECO:0000259" key="3">
    <source>
        <dbReference type="Pfam" id="PF01266"/>
    </source>
</evidence>
<dbReference type="Gene3D" id="3.50.50.60">
    <property type="entry name" value="FAD/NAD(P)-binding domain"/>
    <property type="match status" value="1"/>
</dbReference>
<dbReference type="Proteomes" id="UP000055019">
    <property type="component" value="Unassembled WGS sequence"/>
</dbReference>
<evidence type="ECO:0000313" key="4">
    <source>
        <dbReference type="EMBL" id="SAL63537.1"/>
    </source>
</evidence>
<dbReference type="InterPro" id="IPR036188">
    <property type="entry name" value="FAD/NAD-bd_sf"/>
</dbReference>
<keyword evidence="5" id="KW-1185">Reference proteome</keyword>
<dbReference type="GO" id="GO:0055130">
    <property type="term" value="P:D-alanine catabolic process"/>
    <property type="evidence" value="ECO:0007669"/>
    <property type="project" value="TreeGrafter"/>
</dbReference>
<dbReference type="GO" id="GO:0005737">
    <property type="term" value="C:cytoplasm"/>
    <property type="evidence" value="ECO:0007669"/>
    <property type="project" value="TreeGrafter"/>
</dbReference>
<evidence type="ECO:0000256" key="1">
    <source>
        <dbReference type="ARBA" id="ARBA00009410"/>
    </source>
</evidence>
<dbReference type="InterPro" id="IPR006076">
    <property type="entry name" value="FAD-dep_OxRdtase"/>
</dbReference>
<dbReference type="AlphaFoldDB" id="A0A158J3V8"/>
<reference evidence="4" key="1">
    <citation type="submission" date="2016-01" db="EMBL/GenBank/DDBJ databases">
        <authorList>
            <person name="Peeters C."/>
        </authorList>
    </citation>
    <scope>NUCLEOTIDE SEQUENCE [LARGE SCALE GENOMIC DNA]</scope>
    <source>
        <strain evidence="4">LMG 29317</strain>
    </source>
</reference>
<gene>
    <name evidence="4" type="ORF">AWB74_03368</name>
</gene>
<dbReference type="GO" id="GO:0008718">
    <property type="term" value="F:D-amino-acid dehydrogenase activity"/>
    <property type="evidence" value="ECO:0007669"/>
    <property type="project" value="TreeGrafter"/>
</dbReference>
<comment type="similarity">
    <text evidence="1">Belongs to the DadA oxidoreductase family.</text>
</comment>
<dbReference type="SUPFAM" id="SSF51905">
    <property type="entry name" value="FAD/NAD(P)-binding domain"/>
    <property type="match status" value="1"/>
</dbReference>
<dbReference type="EMBL" id="FCOM02000012">
    <property type="protein sequence ID" value="SAL63537.1"/>
    <property type="molecule type" value="Genomic_DNA"/>
</dbReference>
<dbReference type="PANTHER" id="PTHR13847:SF280">
    <property type="entry name" value="D-AMINO ACID DEHYDROGENASE"/>
    <property type="match status" value="1"/>
</dbReference>
<evidence type="ECO:0000313" key="5">
    <source>
        <dbReference type="Proteomes" id="UP000055019"/>
    </source>
</evidence>
<feature type="domain" description="FAD dependent oxidoreductase" evidence="3">
    <location>
        <begin position="18"/>
        <end position="119"/>
    </location>
</feature>
<comment type="caution">
    <text evidence="4">The sequence shown here is derived from an EMBL/GenBank/DDBJ whole genome shotgun (WGS) entry which is preliminary data.</text>
</comment>